<accession>A0A9Q5GCU2</accession>
<dbReference type="Gene3D" id="3.40.50.1220">
    <property type="entry name" value="TPP-binding domain"/>
    <property type="match status" value="1"/>
</dbReference>
<gene>
    <name evidence="1" type="ORF">IMAU30003_01472</name>
</gene>
<comment type="caution">
    <text evidence="1">The sequence shown here is derived from an EMBL/GenBank/DDBJ whole genome shotgun (WGS) entry which is preliminary data.</text>
</comment>
<organism evidence="1 2">
    <name type="scientific">Lactobacillus helveticus</name>
    <name type="common">Lactobacillus suntoryeus</name>
    <dbReference type="NCBI Taxonomy" id="1587"/>
    <lineage>
        <taxon>Bacteria</taxon>
        <taxon>Bacillati</taxon>
        <taxon>Bacillota</taxon>
        <taxon>Bacilli</taxon>
        <taxon>Lactobacillales</taxon>
        <taxon>Lactobacillaceae</taxon>
        <taxon>Lactobacillus</taxon>
    </lineage>
</organism>
<reference evidence="1" key="1">
    <citation type="submission" date="2019-09" db="EMBL/GenBank/DDBJ databases">
        <title>Comparative genomic analysis of Lactobacillus helveticus.</title>
        <authorList>
            <person name="Zhang H."/>
            <person name="Chen Y."/>
            <person name="Zhong Z."/>
        </authorList>
    </citation>
    <scope>NUCLEOTIDE SEQUENCE</scope>
    <source>
        <strain evidence="1">IMAU30003</strain>
    </source>
</reference>
<dbReference type="Pfam" id="PF13289">
    <property type="entry name" value="SIR2_2"/>
    <property type="match status" value="1"/>
</dbReference>
<dbReference type="SUPFAM" id="SSF52467">
    <property type="entry name" value="DHS-like NAD/FAD-binding domain"/>
    <property type="match status" value="1"/>
</dbReference>
<evidence type="ECO:0000313" key="2">
    <source>
        <dbReference type="Proteomes" id="UP000651333"/>
    </source>
</evidence>
<name>A0A9Q5GCU2_LACHE</name>
<dbReference type="AlphaFoldDB" id="A0A9Q5GCU2"/>
<dbReference type="EMBL" id="WCHB01000048">
    <property type="protein sequence ID" value="NRO35222.1"/>
    <property type="molecule type" value="Genomic_DNA"/>
</dbReference>
<dbReference type="Proteomes" id="UP000651333">
    <property type="component" value="Unassembled WGS sequence"/>
</dbReference>
<protein>
    <submittedName>
        <fullName evidence="1">NAD-dependent protein deacetylase</fullName>
    </submittedName>
</protein>
<dbReference type="RefSeq" id="WP_173006888.1">
    <property type="nucleotide sequence ID" value="NZ_WCGZ01000048.1"/>
</dbReference>
<dbReference type="InterPro" id="IPR029035">
    <property type="entry name" value="DHS-like_NAD/FAD-binding_dom"/>
</dbReference>
<proteinExistence type="predicted"/>
<evidence type="ECO:0000313" key="1">
    <source>
        <dbReference type="EMBL" id="NRO35222.1"/>
    </source>
</evidence>
<sequence length="965" mass="113672">MSNNDSLQTPYEETRRIIQEAIKDDQLVLFVGAGVSINSGMPSWQEAIDLIGERLGFTKIDSTDFLKIPQYYYNSYGKQAYNSLMQEIFKYQVELPVSQIHRKLLKFNAKTIITTNYDDLIERTSEEKGEIRQVICQDYDIPYTKYNKQLIKMHGDFDHDNFVLKENDYLNYSNNFRLIENYVKAIVGSKVVLFVGYSFNDPDLKQIFNWIKSILGKDMRRAYLINADGIYNENEAVYYRNLGIEVIYASAWDRCKFIKNKPGQNLENVLDQLLLPIDTSDVVDSIYTSLKKYEGFKYIAVKYLNQSLSRYGIYISQDLILQSKQNNAKFEDILKRIFADKNMDNSCNKRKIDEIKKILNHSIIKGINLGKKTIKFTNSIENNKWQKYVFTFDSLELEKLKNKNEICIKKNDGELFLEQASIAYYLDEYLLSFNYLKRASRYLFRNKIYGLFFIAQINMKMLGKFIVDNQWRLNIDTLTVELIKSEINDININEMIENISDLKNKGPLVEDICQLNFSYSLFQKLYRLNIEASEEANTIYTLFAGMPAYEISRIEVQDFLNFEINNYLLFDRYQEIVDTYKLYVRTIISSVAAKDVTDTSDPLLPEGNVHSKYLSDIDIFLIIRYFSSTDIEKLFDEHKKDGFINLNDKGMDYLETVIPNIIRSNFKTDFYDDLYWRLIAVGGYLQLNKDIFQKLLAVMPEKITNHSLIINKSSIYKFLNNVRSQKLVNKQESDSLYKILQTIINLDGKIEVENSEKLIYLLNKILLDVNKAYDNTVIIQKSIRRGFDNLLMYLFDFSTKDTKKKIVNYFKDKRYDNELVEYEAKLDLAKYNILDFDIETENNIIKYLETENRQASAVHIRPNKIVILTHGLAILYIQNKICNYKSVLKIIDKYASPKDKWLIKFKDFDYKDFLVSWLTECDRAILKNISMNNKVRHEISNKLIQAYKENRLSPDLEWIYFNYFS</sequence>